<organism evidence="7 8">
    <name type="scientific">Marilutibacter penaei</name>
    <dbReference type="NCBI Taxonomy" id="2759900"/>
    <lineage>
        <taxon>Bacteria</taxon>
        <taxon>Pseudomonadati</taxon>
        <taxon>Pseudomonadota</taxon>
        <taxon>Gammaproteobacteria</taxon>
        <taxon>Lysobacterales</taxon>
        <taxon>Lysobacteraceae</taxon>
        <taxon>Marilutibacter</taxon>
    </lineage>
</organism>
<dbReference type="NCBIfam" id="NF006550">
    <property type="entry name" value="PRK09047.1"/>
    <property type="match status" value="1"/>
</dbReference>
<dbReference type="EMBL" id="JACHTE010000005">
    <property type="protein sequence ID" value="MBB1088440.1"/>
    <property type="molecule type" value="Genomic_DNA"/>
</dbReference>
<feature type="compositionally biased region" description="Basic and acidic residues" evidence="5">
    <location>
        <begin position="1"/>
        <end position="19"/>
    </location>
</feature>
<dbReference type="InterPro" id="IPR036388">
    <property type="entry name" value="WH-like_DNA-bd_sf"/>
</dbReference>
<sequence length="305" mass="34610">MSQHDHRADQHDAVDEVRPGHQRRVQDHRHPRNDHVPGDRRQHEDVQRHEPVRHRPFPVREAVRIITGPEPGASSVNPDGRGAFLMSKDRYRAGPGEGRGRSRRPRRAGRMLDVVNIQATPDASAGPDEAPSATPVPATLDAFLASVGTRAFRFAEVALRQREDALDAVQDAMMKMLAYEDRPNTEWTPLFWSILRRRVIDLQRRRTFRLGWLTAAPRLEDGSEVEWADDAPDPSRAHDGREGYARLSQALGALPPRQREAFNLRVLEELDVATTARVMGCSEGSVKTHLSRAREALQRQLEEWR</sequence>
<evidence type="ECO:0000256" key="3">
    <source>
        <dbReference type="ARBA" id="ARBA00023082"/>
    </source>
</evidence>
<keyword evidence="4" id="KW-0804">Transcription</keyword>
<evidence type="ECO:0000256" key="5">
    <source>
        <dbReference type="SAM" id="MobiDB-lite"/>
    </source>
</evidence>
<feature type="compositionally biased region" description="Basic residues" evidence="5">
    <location>
        <begin position="20"/>
        <end position="32"/>
    </location>
</feature>
<keyword evidence="2" id="KW-0805">Transcription regulation</keyword>
<dbReference type="PANTHER" id="PTHR43133">
    <property type="entry name" value="RNA POLYMERASE ECF-TYPE SIGMA FACTO"/>
    <property type="match status" value="1"/>
</dbReference>
<keyword evidence="7" id="KW-0548">Nucleotidyltransferase</keyword>
<dbReference type="PANTHER" id="PTHR43133:SF64">
    <property type="entry name" value="ECF SIGMA FACTOR"/>
    <property type="match status" value="1"/>
</dbReference>
<protein>
    <submittedName>
        <fullName evidence="7">RNA polymerase sigma factor</fullName>
        <ecNumber evidence="7">2.7.7.6</ecNumber>
    </submittedName>
</protein>
<keyword evidence="3" id="KW-0731">Sigma factor</keyword>
<dbReference type="Gene3D" id="1.10.10.10">
    <property type="entry name" value="Winged helix-like DNA-binding domain superfamily/Winged helix DNA-binding domain"/>
    <property type="match status" value="1"/>
</dbReference>
<evidence type="ECO:0000313" key="7">
    <source>
        <dbReference type="EMBL" id="MBB1088440.1"/>
    </source>
</evidence>
<dbReference type="AlphaFoldDB" id="A0A7W3YEM6"/>
<dbReference type="InterPro" id="IPR013249">
    <property type="entry name" value="RNA_pol_sigma70_r4_t2"/>
</dbReference>
<evidence type="ECO:0000256" key="4">
    <source>
        <dbReference type="ARBA" id="ARBA00023163"/>
    </source>
</evidence>
<dbReference type="CDD" id="cd06171">
    <property type="entry name" value="Sigma70_r4"/>
    <property type="match status" value="1"/>
</dbReference>
<evidence type="ECO:0000256" key="2">
    <source>
        <dbReference type="ARBA" id="ARBA00023015"/>
    </source>
</evidence>
<feature type="region of interest" description="Disordered" evidence="5">
    <location>
        <begin position="1"/>
        <end position="59"/>
    </location>
</feature>
<comment type="caution">
    <text evidence="7">The sequence shown here is derived from an EMBL/GenBank/DDBJ whole genome shotgun (WGS) entry which is preliminary data.</text>
</comment>
<keyword evidence="8" id="KW-1185">Reference proteome</keyword>
<dbReference type="SUPFAM" id="SSF88946">
    <property type="entry name" value="Sigma2 domain of RNA polymerase sigma factors"/>
    <property type="match status" value="1"/>
</dbReference>
<comment type="similarity">
    <text evidence="1">Belongs to the sigma-70 factor family. ECF subfamily.</text>
</comment>
<dbReference type="Proteomes" id="UP000552587">
    <property type="component" value="Unassembled WGS sequence"/>
</dbReference>
<dbReference type="SUPFAM" id="SSF88659">
    <property type="entry name" value="Sigma3 and sigma4 domains of RNA polymerase sigma factors"/>
    <property type="match status" value="1"/>
</dbReference>
<dbReference type="InterPro" id="IPR039425">
    <property type="entry name" value="RNA_pol_sigma-70-like"/>
</dbReference>
<keyword evidence="7" id="KW-0808">Transferase</keyword>
<name>A0A7W3YEM6_9GAMM</name>
<dbReference type="GO" id="GO:0006352">
    <property type="term" value="P:DNA-templated transcription initiation"/>
    <property type="evidence" value="ECO:0007669"/>
    <property type="project" value="InterPro"/>
</dbReference>
<feature type="compositionally biased region" description="Basic and acidic residues" evidence="5">
    <location>
        <begin position="33"/>
        <end position="50"/>
    </location>
</feature>
<dbReference type="InterPro" id="IPR013324">
    <property type="entry name" value="RNA_pol_sigma_r3/r4-like"/>
</dbReference>
<evidence type="ECO:0000259" key="6">
    <source>
        <dbReference type="Pfam" id="PF08281"/>
    </source>
</evidence>
<dbReference type="EC" id="2.7.7.6" evidence="7"/>
<dbReference type="GO" id="GO:0003677">
    <property type="term" value="F:DNA binding"/>
    <property type="evidence" value="ECO:0007669"/>
    <property type="project" value="InterPro"/>
</dbReference>
<gene>
    <name evidence="7" type="ORF">H4F99_08045</name>
</gene>
<dbReference type="Pfam" id="PF08281">
    <property type="entry name" value="Sigma70_r4_2"/>
    <property type="match status" value="1"/>
</dbReference>
<dbReference type="InterPro" id="IPR013325">
    <property type="entry name" value="RNA_pol_sigma_r2"/>
</dbReference>
<feature type="domain" description="RNA polymerase sigma factor 70 region 4 type 2" evidence="6">
    <location>
        <begin position="246"/>
        <end position="297"/>
    </location>
</feature>
<evidence type="ECO:0000313" key="8">
    <source>
        <dbReference type="Proteomes" id="UP000552587"/>
    </source>
</evidence>
<dbReference type="GO" id="GO:0003899">
    <property type="term" value="F:DNA-directed RNA polymerase activity"/>
    <property type="evidence" value="ECO:0007669"/>
    <property type="project" value="UniProtKB-EC"/>
</dbReference>
<dbReference type="Gene3D" id="1.10.1740.10">
    <property type="match status" value="1"/>
</dbReference>
<dbReference type="InterPro" id="IPR014284">
    <property type="entry name" value="RNA_pol_sigma-70_dom"/>
</dbReference>
<evidence type="ECO:0000256" key="1">
    <source>
        <dbReference type="ARBA" id="ARBA00010641"/>
    </source>
</evidence>
<proteinExistence type="inferred from homology"/>
<dbReference type="NCBIfam" id="TIGR02937">
    <property type="entry name" value="sigma70-ECF"/>
    <property type="match status" value="1"/>
</dbReference>
<accession>A0A7W3YEM6</accession>
<reference evidence="7 8" key="1">
    <citation type="submission" date="2020-07" db="EMBL/GenBank/DDBJ databases">
        <authorList>
            <person name="Xu S."/>
            <person name="Li A."/>
        </authorList>
    </citation>
    <scope>NUCLEOTIDE SEQUENCE [LARGE SCALE GENOMIC DNA]</scope>
    <source>
        <strain evidence="7 8">SG-8</strain>
    </source>
</reference>
<dbReference type="GO" id="GO:0016987">
    <property type="term" value="F:sigma factor activity"/>
    <property type="evidence" value="ECO:0007669"/>
    <property type="project" value="UniProtKB-KW"/>
</dbReference>